<accession>A0A1J5QTT8</accession>
<dbReference type="SMART" id="SM00862">
    <property type="entry name" value="Trans_reg_C"/>
    <property type="match status" value="1"/>
</dbReference>
<keyword evidence="6" id="KW-0238">DNA-binding</keyword>
<gene>
    <name evidence="10" type="primary">qseB_21</name>
    <name evidence="10" type="ORF">GALL_313990</name>
</gene>
<dbReference type="SUPFAM" id="SSF52172">
    <property type="entry name" value="CheY-like"/>
    <property type="match status" value="1"/>
</dbReference>
<dbReference type="PROSITE" id="PS50110">
    <property type="entry name" value="RESPONSE_REGULATORY"/>
    <property type="match status" value="1"/>
</dbReference>
<feature type="domain" description="OmpR/PhoB-type" evidence="9">
    <location>
        <begin position="124"/>
        <end position="218"/>
    </location>
</feature>
<evidence type="ECO:0000313" key="10">
    <source>
        <dbReference type="EMBL" id="OIQ86746.1"/>
    </source>
</evidence>
<dbReference type="Gene3D" id="1.10.10.10">
    <property type="entry name" value="Winged helix-like DNA-binding domain superfamily/Winged helix DNA-binding domain"/>
    <property type="match status" value="1"/>
</dbReference>
<keyword evidence="2" id="KW-0963">Cytoplasm</keyword>
<evidence type="ECO:0000256" key="3">
    <source>
        <dbReference type="ARBA" id="ARBA00022553"/>
    </source>
</evidence>
<dbReference type="EMBL" id="MLJW01000461">
    <property type="protein sequence ID" value="OIQ86746.1"/>
    <property type="molecule type" value="Genomic_DNA"/>
</dbReference>
<evidence type="ECO:0000256" key="4">
    <source>
        <dbReference type="ARBA" id="ARBA00023012"/>
    </source>
</evidence>
<dbReference type="GO" id="GO:0006355">
    <property type="term" value="P:regulation of DNA-templated transcription"/>
    <property type="evidence" value="ECO:0007669"/>
    <property type="project" value="InterPro"/>
</dbReference>
<dbReference type="PANTHER" id="PTHR48111:SF35">
    <property type="entry name" value="TRANSCRIPTIONAL REGULATORY PROTEIN QSEB"/>
    <property type="match status" value="1"/>
</dbReference>
<evidence type="ECO:0000256" key="2">
    <source>
        <dbReference type="ARBA" id="ARBA00022490"/>
    </source>
</evidence>
<dbReference type="PROSITE" id="PS51755">
    <property type="entry name" value="OMPR_PHOB"/>
    <property type="match status" value="1"/>
</dbReference>
<dbReference type="FunFam" id="3.40.50.2300:FF:000002">
    <property type="entry name" value="DNA-binding response regulator PhoP"/>
    <property type="match status" value="1"/>
</dbReference>
<dbReference type="InterPro" id="IPR036388">
    <property type="entry name" value="WH-like_DNA-bd_sf"/>
</dbReference>
<dbReference type="Gene3D" id="6.10.250.690">
    <property type="match status" value="1"/>
</dbReference>
<dbReference type="GO" id="GO:0032993">
    <property type="term" value="C:protein-DNA complex"/>
    <property type="evidence" value="ECO:0007669"/>
    <property type="project" value="TreeGrafter"/>
</dbReference>
<evidence type="ECO:0000256" key="7">
    <source>
        <dbReference type="ARBA" id="ARBA00023163"/>
    </source>
</evidence>
<dbReference type="InterPro" id="IPR001867">
    <property type="entry name" value="OmpR/PhoB-type_DNA-bd"/>
</dbReference>
<dbReference type="Pfam" id="PF00072">
    <property type="entry name" value="Response_reg"/>
    <property type="match status" value="1"/>
</dbReference>
<dbReference type="InterPro" id="IPR039420">
    <property type="entry name" value="WalR-like"/>
</dbReference>
<comment type="subcellular location">
    <subcellularLocation>
        <location evidence="1">Cytoplasm</location>
    </subcellularLocation>
</comment>
<dbReference type="InterPro" id="IPR011006">
    <property type="entry name" value="CheY-like_superfamily"/>
</dbReference>
<dbReference type="GO" id="GO:0000156">
    <property type="term" value="F:phosphorelay response regulator activity"/>
    <property type="evidence" value="ECO:0007669"/>
    <property type="project" value="TreeGrafter"/>
</dbReference>
<evidence type="ECO:0000256" key="5">
    <source>
        <dbReference type="ARBA" id="ARBA00023015"/>
    </source>
</evidence>
<dbReference type="SMART" id="SM00448">
    <property type="entry name" value="REC"/>
    <property type="match status" value="1"/>
</dbReference>
<protein>
    <submittedName>
        <fullName evidence="10">Transcriptional regulatory protein QseB</fullName>
    </submittedName>
</protein>
<evidence type="ECO:0000256" key="1">
    <source>
        <dbReference type="ARBA" id="ARBA00004496"/>
    </source>
</evidence>
<dbReference type="CDD" id="cd00383">
    <property type="entry name" value="trans_reg_C"/>
    <property type="match status" value="1"/>
</dbReference>
<sequence>MRLLVVEDDPMIGRSVREGLRQDGYSVDLVQDGIAAAMALDSEVYDLMLLDLGLPRKSGLEVLAELRRHKNPIPVLILTARDSVADRIAGLDAGADDYLVKPFSLDELAARIRALLRRKSGHLEPVIEHGRLTINAATREVTLDGQPVALSAREFSLLNTLMQQAGAPLSRAQLEESLYGWDEEIESNAVEVYIHALRRKLGAAMIRNVRGVGYFIPKAS</sequence>
<dbReference type="CDD" id="cd17624">
    <property type="entry name" value="REC_OmpR_PmrA-like"/>
    <property type="match status" value="1"/>
</dbReference>
<dbReference type="Pfam" id="PF00486">
    <property type="entry name" value="Trans_reg_C"/>
    <property type="match status" value="1"/>
</dbReference>
<dbReference type="AlphaFoldDB" id="A0A1J5QTT8"/>
<organism evidence="10">
    <name type="scientific">mine drainage metagenome</name>
    <dbReference type="NCBI Taxonomy" id="410659"/>
    <lineage>
        <taxon>unclassified sequences</taxon>
        <taxon>metagenomes</taxon>
        <taxon>ecological metagenomes</taxon>
    </lineage>
</organism>
<dbReference type="PANTHER" id="PTHR48111">
    <property type="entry name" value="REGULATOR OF RPOS"/>
    <property type="match status" value="1"/>
</dbReference>
<dbReference type="GO" id="GO:0005829">
    <property type="term" value="C:cytosol"/>
    <property type="evidence" value="ECO:0007669"/>
    <property type="project" value="TreeGrafter"/>
</dbReference>
<proteinExistence type="predicted"/>
<keyword evidence="4" id="KW-0902">Two-component regulatory system</keyword>
<feature type="domain" description="Response regulatory" evidence="8">
    <location>
        <begin position="2"/>
        <end position="116"/>
    </location>
</feature>
<comment type="caution">
    <text evidence="10">The sequence shown here is derived from an EMBL/GenBank/DDBJ whole genome shotgun (WGS) entry which is preliminary data.</text>
</comment>
<name>A0A1J5QTT8_9ZZZZ</name>
<keyword evidence="5" id="KW-0805">Transcription regulation</keyword>
<dbReference type="GO" id="GO:0000976">
    <property type="term" value="F:transcription cis-regulatory region binding"/>
    <property type="evidence" value="ECO:0007669"/>
    <property type="project" value="TreeGrafter"/>
</dbReference>
<reference evidence="10" key="1">
    <citation type="submission" date="2016-10" db="EMBL/GenBank/DDBJ databases">
        <title>Sequence of Gallionella enrichment culture.</title>
        <authorList>
            <person name="Poehlein A."/>
            <person name="Muehling M."/>
            <person name="Daniel R."/>
        </authorList>
    </citation>
    <scope>NUCLEOTIDE SEQUENCE</scope>
</reference>
<keyword evidence="3" id="KW-0597">Phosphoprotein</keyword>
<evidence type="ECO:0000259" key="9">
    <source>
        <dbReference type="PROSITE" id="PS51755"/>
    </source>
</evidence>
<dbReference type="Gene3D" id="3.40.50.2300">
    <property type="match status" value="1"/>
</dbReference>
<dbReference type="InterPro" id="IPR001789">
    <property type="entry name" value="Sig_transdc_resp-reg_receiver"/>
</dbReference>
<evidence type="ECO:0000256" key="6">
    <source>
        <dbReference type="ARBA" id="ARBA00023125"/>
    </source>
</evidence>
<evidence type="ECO:0000259" key="8">
    <source>
        <dbReference type="PROSITE" id="PS50110"/>
    </source>
</evidence>
<keyword evidence="7" id="KW-0804">Transcription</keyword>